<dbReference type="EMBL" id="LGRX02033090">
    <property type="protein sequence ID" value="KAK3243007.1"/>
    <property type="molecule type" value="Genomic_DNA"/>
</dbReference>
<gene>
    <name evidence="2" type="ORF">CYMTET_4349</name>
    <name evidence="1" type="ORF">CYMTET_47276</name>
</gene>
<evidence type="ECO:0000313" key="2">
    <source>
        <dbReference type="EMBL" id="KAK3288167.1"/>
    </source>
</evidence>
<sequence length="424" mass="47179">MGLHCAIKPYLIKTVRHALLDELPQGSSPGSPSLCVVDFMWLLFRFSGATGLDLLRFYLRQIFEAYDAGIFRVAVLTDDALRVPEQKRAEQLRRRKKRPRASSATAAAMPISDHDLPSDFTAALMINEFRDRMMSYLAKGVERLLKGSRYDDLAKRVIARRRFPTNTKLVACLNIGSFPCQTWTWRNGQGWKCSKVSIVLPYHGEADLATVDVIRFFVRLDEERGRPTTGVVVRTIDSDSIPILLLLRSQLASSISLYLWLPVCGAGAASGRRSTYTDTCTASPSVVAIANELIPPGGTFLPARSVGKDATRSNLWNYENKLLFRVDTMYNDEDLARFVVLCVIMGTDFNAKLVPRASAVTISQALSRRDIALIRKCFRSAEPLATVCNTIFGSDVTTKVPMKEFVNASWTLRYWSGLIGCSGG</sequence>
<proteinExistence type="predicted"/>
<name>A0AAE0EWS5_9CHLO</name>
<dbReference type="EMBL" id="LGRX02000573">
    <property type="protein sequence ID" value="KAK3288167.1"/>
    <property type="molecule type" value="Genomic_DNA"/>
</dbReference>
<protein>
    <submittedName>
        <fullName evidence="1">Uncharacterized protein</fullName>
    </submittedName>
</protein>
<reference evidence="1 3" key="1">
    <citation type="journal article" date="2015" name="Genome Biol. Evol.">
        <title>Comparative Genomics of a Bacterivorous Green Alga Reveals Evolutionary Causalities and Consequences of Phago-Mixotrophic Mode of Nutrition.</title>
        <authorList>
            <person name="Burns J.A."/>
            <person name="Paasch A."/>
            <person name="Narechania A."/>
            <person name="Kim E."/>
        </authorList>
    </citation>
    <scope>NUCLEOTIDE SEQUENCE [LARGE SCALE GENOMIC DNA]</scope>
    <source>
        <strain evidence="1">PLY_AMNH</strain>
    </source>
</reference>
<evidence type="ECO:0000313" key="3">
    <source>
        <dbReference type="Proteomes" id="UP001190700"/>
    </source>
</evidence>
<organism evidence="1 3">
    <name type="scientific">Cymbomonas tetramitiformis</name>
    <dbReference type="NCBI Taxonomy" id="36881"/>
    <lineage>
        <taxon>Eukaryota</taxon>
        <taxon>Viridiplantae</taxon>
        <taxon>Chlorophyta</taxon>
        <taxon>Pyramimonadophyceae</taxon>
        <taxon>Pyramimonadales</taxon>
        <taxon>Pyramimonadaceae</taxon>
        <taxon>Cymbomonas</taxon>
    </lineage>
</organism>
<accession>A0AAE0EWS5</accession>
<comment type="caution">
    <text evidence="1">The sequence shown here is derived from an EMBL/GenBank/DDBJ whole genome shotgun (WGS) entry which is preliminary data.</text>
</comment>
<keyword evidence="3" id="KW-1185">Reference proteome</keyword>
<reference evidence="1" key="2">
    <citation type="submission" date="2023-06" db="EMBL/GenBank/DDBJ databases">
        <title>Long-read-based genome assembly of the green algal bacterivore Cymbomonas tetramitiformis.</title>
        <authorList>
            <person name="Gyaltshen Y."/>
            <person name="Rozenberg A."/>
            <person name="Paasch A."/>
            <person name="Burns J.A."/>
            <person name="Warring S."/>
            <person name="Larson R."/>
            <person name="Maurer-Alcala X."/>
            <person name="Dacks J."/>
            <person name="Kim E."/>
        </authorList>
    </citation>
    <scope>NUCLEOTIDE SEQUENCE</scope>
    <source>
        <strain evidence="1">PLY_AMNH</strain>
    </source>
</reference>
<dbReference type="AlphaFoldDB" id="A0AAE0EWS5"/>
<evidence type="ECO:0000313" key="1">
    <source>
        <dbReference type="EMBL" id="KAK3243007.1"/>
    </source>
</evidence>
<dbReference type="Proteomes" id="UP001190700">
    <property type="component" value="Unassembled WGS sequence"/>
</dbReference>